<dbReference type="EMBL" id="MT725668">
    <property type="protein sequence ID" value="QQM18938.1"/>
    <property type="molecule type" value="mRNA"/>
</dbReference>
<evidence type="ECO:0000256" key="2">
    <source>
        <dbReference type="ARBA" id="ARBA00011738"/>
    </source>
</evidence>
<feature type="signal peptide" evidence="4">
    <location>
        <begin position="1"/>
        <end position="23"/>
    </location>
</feature>
<keyword evidence="5" id="KW-1133">Transmembrane helix</keyword>
<comment type="function">
    <text evidence="4">Dirigent proteins impart stereoselectivity on the phenoxy radical-coupling reaction, yielding optically active lignans from two molecules of coniferyl alcohol in the biosynthesis of lignans, flavonolignans, and alkaloids and thus plays a central role in plant secondary metabolism.</text>
</comment>
<dbReference type="PANTHER" id="PTHR47586:SF1">
    <property type="entry name" value="DIRIGENT PROTEIN"/>
    <property type="match status" value="1"/>
</dbReference>
<evidence type="ECO:0000313" key="6">
    <source>
        <dbReference type="EMBL" id="QQM18938.1"/>
    </source>
</evidence>
<feature type="chain" id="PRO_5031599247" description="Dirigent protein" evidence="4">
    <location>
        <begin position="24"/>
        <end position="180"/>
    </location>
</feature>
<name>A0A7U3VI99_9MAGN</name>
<keyword evidence="4" id="KW-0052">Apoplast</keyword>
<dbReference type="GO" id="GO:0009699">
    <property type="term" value="P:phenylpropanoid biosynthetic process"/>
    <property type="evidence" value="ECO:0007669"/>
    <property type="project" value="UniProtKB-ARBA"/>
</dbReference>
<dbReference type="InterPro" id="IPR004265">
    <property type="entry name" value="Dirigent"/>
</dbReference>
<reference evidence="6" key="1">
    <citation type="journal article" date="2020" name="Not Bot Hort Agrobot Cluj">
        <title>Transcriptome analysis to identify genes involved in lignan, sesquiterpenoid and triterpenoid biosynthesis in medicinal plant Kadsura heteroclita.</title>
        <authorList>
            <person name="Zhang X."/>
            <person name="Li C."/>
            <person name="Chio C."/>
            <person name="Kameshwar A.K.S."/>
            <person name="Ma T."/>
            <person name="Qin W."/>
        </authorList>
    </citation>
    <scope>NUCLEOTIDE SEQUENCE</scope>
</reference>
<evidence type="ECO:0000256" key="3">
    <source>
        <dbReference type="ARBA" id="ARBA00022525"/>
    </source>
</evidence>
<dbReference type="Pfam" id="PF03018">
    <property type="entry name" value="Dirigent"/>
    <property type="match status" value="1"/>
</dbReference>
<dbReference type="GO" id="GO:0048046">
    <property type="term" value="C:apoplast"/>
    <property type="evidence" value="ECO:0007669"/>
    <property type="project" value="UniProtKB-SubCell"/>
</dbReference>
<accession>A0A7U3VI99</accession>
<proteinExistence type="evidence at transcript level"/>
<comment type="subcellular location">
    <subcellularLocation>
        <location evidence="4">Secreted</location>
        <location evidence="4">Extracellular space</location>
        <location evidence="4">Apoplast</location>
    </subcellularLocation>
</comment>
<dbReference type="InterPro" id="IPR044859">
    <property type="entry name" value="Allene_oxi_cyc_Dirigent"/>
</dbReference>
<feature type="transmembrane region" description="Helical" evidence="5">
    <location>
        <begin position="47"/>
        <end position="73"/>
    </location>
</feature>
<dbReference type="Gene3D" id="2.40.480.10">
    <property type="entry name" value="Allene oxide cyclase-like"/>
    <property type="match status" value="1"/>
</dbReference>
<evidence type="ECO:0000256" key="5">
    <source>
        <dbReference type="SAM" id="Phobius"/>
    </source>
</evidence>
<keyword evidence="3 4" id="KW-0964">Secreted</keyword>
<sequence>MATFFQQSLFVLLLLHAHQVVSSTPDHHGLIRTLNFSLFQQQVPNKTAFIVLTGVTGVGVSLTTAPFGTIYLANDRLTAESNASSETLGTVQVAFLTSSMDGLQTMLFANFILKTKDREGSISVFGGVKNTEPSPVQVLGGTGDFMHVQGYATCLPVVQVDAGVVFPYEFFLSWPPIRKR</sequence>
<comment type="subunit">
    <text evidence="2 4">Homodimer.</text>
</comment>
<dbReference type="AlphaFoldDB" id="A0A7U3VI99"/>
<organism evidence="6">
    <name type="scientific">Kadsura heteroclita</name>
    <dbReference type="NCBI Taxonomy" id="124781"/>
    <lineage>
        <taxon>Eukaryota</taxon>
        <taxon>Viridiplantae</taxon>
        <taxon>Streptophyta</taxon>
        <taxon>Embryophyta</taxon>
        <taxon>Tracheophyta</taxon>
        <taxon>Spermatophyta</taxon>
        <taxon>Magnoliopsida</taxon>
        <taxon>Austrobaileyales</taxon>
        <taxon>Schisandraceae</taxon>
        <taxon>Kadsura</taxon>
    </lineage>
</organism>
<keyword evidence="5" id="KW-0812">Transmembrane</keyword>
<evidence type="ECO:0000256" key="1">
    <source>
        <dbReference type="ARBA" id="ARBA00010746"/>
    </source>
</evidence>
<evidence type="ECO:0000256" key="4">
    <source>
        <dbReference type="RuleBase" id="RU363099"/>
    </source>
</evidence>
<comment type="similarity">
    <text evidence="1 4">Belongs to the plant dirigent protein family.</text>
</comment>
<protein>
    <recommendedName>
        <fullName evidence="4">Dirigent protein</fullName>
    </recommendedName>
</protein>
<dbReference type="PANTHER" id="PTHR47586">
    <property type="entry name" value="DIRIGENT PROTEIN"/>
    <property type="match status" value="1"/>
</dbReference>
<keyword evidence="4" id="KW-0732">Signal</keyword>
<keyword evidence="5" id="KW-0472">Membrane</keyword>